<comment type="caution">
    <text evidence="1">The sequence shown here is derived from an EMBL/GenBank/DDBJ whole genome shotgun (WGS) entry which is preliminary data.</text>
</comment>
<organism evidence="1 2">
    <name type="scientific">Clostridium aromativorans</name>
    <dbReference type="NCBI Taxonomy" id="2836848"/>
    <lineage>
        <taxon>Bacteria</taxon>
        <taxon>Bacillati</taxon>
        <taxon>Bacillota</taxon>
        <taxon>Clostridia</taxon>
        <taxon>Eubacteriales</taxon>
        <taxon>Clostridiaceae</taxon>
        <taxon>Clostridium</taxon>
    </lineage>
</organism>
<name>A0ABS8N4J2_9CLOT</name>
<dbReference type="Gene3D" id="3.40.50.300">
    <property type="entry name" value="P-loop containing nucleotide triphosphate hydrolases"/>
    <property type="match status" value="1"/>
</dbReference>
<dbReference type="RefSeq" id="WP_179978415.1">
    <property type="nucleotide sequence ID" value="NZ_JAJJPB010000007.1"/>
</dbReference>
<dbReference type="EMBL" id="JAJJPB010000007">
    <property type="protein sequence ID" value="MCC9294733.1"/>
    <property type="molecule type" value="Genomic_DNA"/>
</dbReference>
<proteinExistence type="predicted"/>
<reference evidence="1" key="1">
    <citation type="submission" date="2021-11" db="EMBL/GenBank/DDBJ databases">
        <authorList>
            <person name="Qingchun L."/>
            <person name="Dong Z."/>
            <person name="Zongwei Q."/>
            <person name="Jia Z."/>
            <person name="Duotao L."/>
        </authorList>
    </citation>
    <scope>NUCLEOTIDE SEQUENCE</scope>
    <source>
        <strain evidence="1">WLY-B-L2</strain>
    </source>
</reference>
<sequence length="356" mass="41436">MSYKIKHFFTNGNTWGNSDLFLNFIESQKTSKKIFLLKSKSMFLKSFLMKKISEYFIKDGYDMEYYHCPCDENFLHGIIIKKLNIVLLDSSLLKTTSSPLPYEILDLEKNLDKVNFKKYIKKESYITTKIKNALNRSYRFIKAAKLMQEDWEYYNKSAIDYSKLTVTIENLKSKILSRVKVESSGKAKHLFATALTQDGIVSFINTLYDETGNVYVLNGDPGTGKTTTLRKIYKEALKKGLYVEVYHHPFIVDKLEHVIIPELNTAVITSNEINKAQFNGMQIYMNNLIDYSKINKIDLKEDKKNFYLFLNKSLSIMASTKALQYDLQKYFFENIDSNTLNTACKKLLGRLRKCEK</sequence>
<keyword evidence="2" id="KW-1185">Reference proteome</keyword>
<gene>
    <name evidence="1" type="ORF">LN736_07670</name>
</gene>
<accession>A0ABS8N4J2</accession>
<dbReference type="SUPFAM" id="SSF52540">
    <property type="entry name" value="P-loop containing nucleoside triphosphate hydrolases"/>
    <property type="match status" value="2"/>
</dbReference>
<dbReference type="InterPro" id="IPR027417">
    <property type="entry name" value="P-loop_NTPase"/>
</dbReference>
<dbReference type="Proteomes" id="UP001165422">
    <property type="component" value="Unassembled WGS sequence"/>
</dbReference>
<evidence type="ECO:0000313" key="1">
    <source>
        <dbReference type="EMBL" id="MCC9294733.1"/>
    </source>
</evidence>
<evidence type="ECO:0000313" key="2">
    <source>
        <dbReference type="Proteomes" id="UP001165422"/>
    </source>
</evidence>
<protein>
    <submittedName>
        <fullName evidence="1">ATPase</fullName>
    </submittedName>
</protein>